<feature type="signal peptide" evidence="9">
    <location>
        <begin position="1"/>
        <end position="22"/>
    </location>
</feature>
<evidence type="ECO:0000256" key="2">
    <source>
        <dbReference type="ARBA" id="ARBA00022448"/>
    </source>
</evidence>
<dbReference type="InterPro" id="IPR039426">
    <property type="entry name" value="TonB-dep_rcpt-like"/>
</dbReference>
<dbReference type="SUPFAM" id="SSF56935">
    <property type="entry name" value="Porins"/>
    <property type="match status" value="1"/>
</dbReference>
<dbReference type="Gene3D" id="2.60.40.1120">
    <property type="entry name" value="Carboxypeptidase-like, regulatory domain"/>
    <property type="match status" value="1"/>
</dbReference>
<dbReference type="InterPro" id="IPR008969">
    <property type="entry name" value="CarboxyPept-like_regulatory"/>
</dbReference>
<dbReference type="InterPro" id="IPR036942">
    <property type="entry name" value="Beta-barrel_TonB_sf"/>
</dbReference>
<dbReference type="Gene3D" id="2.40.170.20">
    <property type="entry name" value="TonB-dependent receptor, beta-barrel domain"/>
    <property type="match status" value="1"/>
</dbReference>
<dbReference type="RefSeq" id="WP_007750963.1">
    <property type="nucleotide sequence ID" value="NZ_JADMYG010000002.1"/>
</dbReference>
<keyword evidence="3 8" id="KW-1134">Transmembrane beta strand</keyword>
<dbReference type="Gene3D" id="2.170.130.10">
    <property type="entry name" value="TonB-dependent receptor, plug domain"/>
    <property type="match status" value="1"/>
</dbReference>
<dbReference type="GO" id="GO:0009279">
    <property type="term" value="C:cell outer membrane"/>
    <property type="evidence" value="ECO:0007669"/>
    <property type="project" value="UniProtKB-SubCell"/>
</dbReference>
<evidence type="ECO:0000259" key="10">
    <source>
        <dbReference type="Pfam" id="PF07715"/>
    </source>
</evidence>
<dbReference type="GO" id="GO:0044718">
    <property type="term" value="P:siderophore transmembrane transport"/>
    <property type="evidence" value="ECO:0007669"/>
    <property type="project" value="TreeGrafter"/>
</dbReference>
<evidence type="ECO:0000256" key="8">
    <source>
        <dbReference type="PROSITE-ProRule" id="PRU01360"/>
    </source>
</evidence>
<evidence type="ECO:0000256" key="3">
    <source>
        <dbReference type="ARBA" id="ARBA00022452"/>
    </source>
</evidence>
<evidence type="ECO:0000256" key="5">
    <source>
        <dbReference type="ARBA" id="ARBA00022729"/>
    </source>
</evidence>
<comment type="subcellular location">
    <subcellularLocation>
        <location evidence="1 8">Cell outer membrane</location>
        <topology evidence="1 8">Multi-pass membrane protein</topology>
    </subcellularLocation>
</comment>
<dbReference type="PROSITE" id="PS52016">
    <property type="entry name" value="TONB_DEPENDENT_REC_3"/>
    <property type="match status" value="1"/>
</dbReference>
<dbReference type="InterPro" id="IPR037066">
    <property type="entry name" value="Plug_dom_sf"/>
</dbReference>
<dbReference type="PANTHER" id="PTHR30069">
    <property type="entry name" value="TONB-DEPENDENT OUTER MEMBRANE RECEPTOR"/>
    <property type="match status" value="1"/>
</dbReference>
<keyword evidence="4 8" id="KW-0812">Transmembrane</keyword>
<dbReference type="InterPro" id="IPR023996">
    <property type="entry name" value="TonB-dep_OMP_SusC/RagA"/>
</dbReference>
<evidence type="ECO:0000313" key="11">
    <source>
        <dbReference type="EMBL" id="RGX06747.1"/>
    </source>
</evidence>
<dbReference type="GO" id="GO:0015344">
    <property type="term" value="F:siderophore uptake transmembrane transporter activity"/>
    <property type="evidence" value="ECO:0007669"/>
    <property type="project" value="TreeGrafter"/>
</dbReference>
<feature type="chain" id="PRO_5019039630" evidence="9">
    <location>
        <begin position="23"/>
        <end position="1044"/>
    </location>
</feature>
<dbReference type="AlphaFoldDB" id="A0A413EID4"/>
<keyword evidence="5 9" id="KW-0732">Signal</keyword>
<dbReference type="GeneID" id="92989170"/>
<dbReference type="InterPro" id="IPR012910">
    <property type="entry name" value="Plug_dom"/>
</dbReference>
<dbReference type="PANTHER" id="PTHR30069:SF29">
    <property type="entry name" value="HEMOGLOBIN AND HEMOGLOBIN-HAPTOGLOBIN-BINDING PROTEIN 1-RELATED"/>
    <property type="match status" value="1"/>
</dbReference>
<evidence type="ECO:0000256" key="1">
    <source>
        <dbReference type="ARBA" id="ARBA00004571"/>
    </source>
</evidence>
<proteinExistence type="inferred from homology"/>
<evidence type="ECO:0000313" key="12">
    <source>
        <dbReference type="Proteomes" id="UP000286031"/>
    </source>
</evidence>
<keyword evidence="7 8" id="KW-0998">Cell outer membrane</keyword>
<keyword evidence="6 8" id="KW-0472">Membrane</keyword>
<evidence type="ECO:0000256" key="9">
    <source>
        <dbReference type="SAM" id="SignalP"/>
    </source>
</evidence>
<dbReference type="NCBIfam" id="TIGR04056">
    <property type="entry name" value="OMP_RagA_SusC"/>
    <property type="match status" value="1"/>
</dbReference>
<sequence length="1044" mass="116324">MKTIKIIFTTLLLLLSVASVYAQGRKISGKILSPLNKPIEGAIISAVGSKDAKTGVDGTFKMELKENTTQISVWAAGYYPETRLVDDNSQVVILMMPESTYKYNESAILPMRIESSRPELTSAVNINKKDFTQGSMKIDRALAGQVAGLKTTRAGGMPGEGSYMNLRGIRSFVGSNAPLVVINGVPYLPDSRESQLINGFSRDIFQAYNIQDIQNITVLKGAEASMYGSMGSNGVILIETDGATSDNLDTRVSFYGQYGVNWNNKRMPLLTGNDYKSYLSDIGMTYFGNMEGFFSEFPFLSDPNSKYNYLYNNTTDWQDEIYKNGFVTDNLFRVEGGDAIAKYDLSLGYAMENGLMDYTKSQRYHTQLNTNVLISKWVEMTATVGLAYLTGNYQQQGMDNVSNPILAAYSRAPLLSPYKKDIDGNILDTYSTYYYGNSTNMDFAVSNPLAIVNTLDGRNRQYDVNFRLGLVYKPFNGLSFNGTFGMFYNYNKEHLFIPGLSDKSILPIVDQYGNAENTVKEGVGETLNIFANGNVRYQRLFQGIHHLNILAGAQMLITQNKYEGGAGRNTPNDFYQTLGDTKTIGRYFYGYQEKWNWANFYAHADYTYRDMVAASLNVAADGASSAGTYGNHFYIYPSGGVTLLGKGWLPLTNSTLVNRLNLRAEYGLSGNSRFSSNLGKYYYTSLPYMTTSGIVRANISNTTLKPEKNIQFNLGLDMSLLRNRLEVTLDYYNNLSKDVIFAVPHTSALGSLNYYANCGEIKNKGVELAVQASLVRTRDFEWIIGGNIARNESEVKSLGNTSQLINSYSDGAQLVSRVGESPYQFYGYQTLGVFSTQAEADAANLVNQKGQAYQAGDIHFVDQNGDGRIDSKDRVSLGSAAPKYFGGFFTRISYKSFALSAEFSYSKGNQAYNGVRRSLESLSTFGNQSAAVVNRWSLEGQQTNIPRAQWNDPMGNNDFSDRWIEDASFLRMKNVTFSYSFDKKFLNFFRSGTLYVTGENLLTATKYLGLDPEFSYSYSDAMQGFDYAKMMQPKSIKFGVNLNF</sequence>
<comment type="caution">
    <text evidence="11">The sequence shown here is derived from an EMBL/GenBank/DDBJ whole genome shotgun (WGS) entry which is preliminary data.</text>
</comment>
<feature type="domain" description="TonB-dependent receptor plug" evidence="10">
    <location>
        <begin position="126"/>
        <end position="235"/>
    </location>
</feature>
<accession>A0A413EID4</accession>
<comment type="similarity">
    <text evidence="8">Belongs to the TonB-dependent receptor family.</text>
</comment>
<protein>
    <submittedName>
        <fullName evidence="11">SusC/RagA family TonB-linked outer membrane protein</fullName>
    </submittedName>
</protein>
<dbReference type="Proteomes" id="UP000286031">
    <property type="component" value="Unassembled WGS sequence"/>
</dbReference>
<gene>
    <name evidence="11" type="ORF">DWV35_21065</name>
</gene>
<evidence type="ECO:0000256" key="6">
    <source>
        <dbReference type="ARBA" id="ARBA00023136"/>
    </source>
</evidence>
<dbReference type="SUPFAM" id="SSF49464">
    <property type="entry name" value="Carboxypeptidase regulatory domain-like"/>
    <property type="match status" value="1"/>
</dbReference>
<name>A0A413EID4_BACOV</name>
<evidence type="ECO:0000256" key="7">
    <source>
        <dbReference type="ARBA" id="ARBA00023237"/>
    </source>
</evidence>
<keyword evidence="2 8" id="KW-0813">Transport</keyword>
<dbReference type="Pfam" id="PF07715">
    <property type="entry name" value="Plug"/>
    <property type="match status" value="1"/>
</dbReference>
<evidence type="ECO:0000256" key="4">
    <source>
        <dbReference type="ARBA" id="ARBA00022692"/>
    </source>
</evidence>
<dbReference type="EMBL" id="QSBI01000034">
    <property type="protein sequence ID" value="RGX06747.1"/>
    <property type="molecule type" value="Genomic_DNA"/>
</dbReference>
<reference evidence="11 12" key="1">
    <citation type="submission" date="2018-08" db="EMBL/GenBank/DDBJ databases">
        <title>A genome reference for cultivated species of the human gut microbiota.</title>
        <authorList>
            <person name="Zou Y."/>
            <person name="Xue W."/>
            <person name="Luo G."/>
        </authorList>
    </citation>
    <scope>NUCLEOTIDE SEQUENCE [LARGE SCALE GENOMIC DNA]</scope>
    <source>
        <strain evidence="11 12">AF04-46</strain>
    </source>
</reference>
<organism evidence="11 12">
    <name type="scientific">Bacteroides ovatus</name>
    <dbReference type="NCBI Taxonomy" id="28116"/>
    <lineage>
        <taxon>Bacteria</taxon>
        <taxon>Pseudomonadati</taxon>
        <taxon>Bacteroidota</taxon>
        <taxon>Bacteroidia</taxon>
        <taxon>Bacteroidales</taxon>
        <taxon>Bacteroidaceae</taxon>
        <taxon>Bacteroides</taxon>
    </lineage>
</organism>